<dbReference type="EMBL" id="CP053661">
    <property type="protein sequence ID" value="QKD82713.1"/>
    <property type="molecule type" value="Genomic_DNA"/>
</dbReference>
<dbReference type="InterPro" id="IPR015797">
    <property type="entry name" value="NUDIX_hydrolase-like_dom_sf"/>
</dbReference>
<name>A0A6M8BHU2_9CYAN</name>
<dbReference type="AlphaFoldDB" id="A0A6M8BHU2"/>
<proteinExistence type="predicted"/>
<dbReference type="Gene3D" id="3.90.79.10">
    <property type="entry name" value="Nucleoside Triphosphate Pyrophosphohydrolase"/>
    <property type="match status" value="1"/>
</dbReference>
<dbReference type="SUPFAM" id="SSF55811">
    <property type="entry name" value="Nudix"/>
    <property type="match status" value="1"/>
</dbReference>
<protein>
    <submittedName>
        <fullName evidence="1">NUDIX domain-containing protein</fullName>
    </submittedName>
</protein>
<organism evidence="1 2">
    <name type="scientific">Thermoleptolyngbya sichuanensis A183</name>
    <dbReference type="NCBI Taxonomy" id="2737172"/>
    <lineage>
        <taxon>Bacteria</taxon>
        <taxon>Bacillati</taxon>
        <taxon>Cyanobacteriota</taxon>
        <taxon>Cyanophyceae</taxon>
        <taxon>Oculatellales</taxon>
        <taxon>Oculatellaceae</taxon>
        <taxon>Thermoleptolyngbya</taxon>
        <taxon>Thermoleptolyngbya sichuanensis</taxon>
    </lineage>
</organism>
<accession>A0A6M8BHU2</accession>
<dbReference type="RefSeq" id="WP_172355764.1">
    <property type="nucleotide sequence ID" value="NZ_CP053661.1"/>
</dbReference>
<dbReference type="Proteomes" id="UP000505210">
    <property type="component" value="Chromosome"/>
</dbReference>
<evidence type="ECO:0000313" key="1">
    <source>
        <dbReference type="EMBL" id="QKD82713.1"/>
    </source>
</evidence>
<sequence length="193" mass="21648">MTPSFDAEQFWVEQAWTVQDRFLEMHSHWLTVIGEHLQDHRGNVLEYWRIEKADSVIVLPIQNEQILFPSPSYRPGVGSVTLDLPGGRVPVGTSPEQAAIAILQRELGIDAASIDRLIALNSIGWAVNSSFSNQKLYGFVAHLHSATEPAKELISAAYSITPSGIHQLLSVINCLQCRTVLLEWIFRLSYLRL</sequence>
<reference evidence="1 2" key="1">
    <citation type="submission" date="2020-05" db="EMBL/GenBank/DDBJ databases">
        <title>Complete genome sequence of of a novel Thermoleptolyngbya strain isolated from hot springs of Ganzi, Sichuan China.</title>
        <authorList>
            <person name="Tang J."/>
            <person name="Daroch M."/>
            <person name="Li L."/>
            <person name="Waleron K."/>
            <person name="Waleron M."/>
            <person name="Waleron M."/>
        </authorList>
    </citation>
    <scope>NUCLEOTIDE SEQUENCE [LARGE SCALE GENOMIC DNA]</scope>
    <source>
        <strain evidence="1 2">PKUAC-SCTA183</strain>
    </source>
</reference>
<dbReference type="KEGG" id="theu:HPC62_11450"/>
<keyword evidence="2" id="KW-1185">Reference proteome</keyword>
<evidence type="ECO:0000313" key="2">
    <source>
        <dbReference type="Proteomes" id="UP000505210"/>
    </source>
</evidence>
<gene>
    <name evidence="1" type="ORF">HPC62_11450</name>
</gene>